<proteinExistence type="predicted"/>
<accession>A0A5C6ZC18</accession>
<keyword evidence="1 2" id="KW-0732">Signal</keyword>
<evidence type="ECO:0000313" key="4">
    <source>
        <dbReference type="EMBL" id="TXD87585.1"/>
    </source>
</evidence>
<keyword evidence="5" id="KW-1185">Reference proteome</keyword>
<dbReference type="RefSeq" id="WP_147087646.1">
    <property type="nucleotide sequence ID" value="NZ_VORM01000024.1"/>
</dbReference>
<dbReference type="SUPFAM" id="SSF56925">
    <property type="entry name" value="OMPA-like"/>
    <property type="match status" value="1"/>
</dbReference>
<evidence type="ECO:0000256" key="1">
    <source>
        <dbReference type="ARBA" id="ARBA00022729"/>
    </source>
</evidence>
<dbReference type="AlphaFoldDB" id="A0A5C6ZC18"/>
<feature type="chain" id="PRO_5023071815" evidence="2">
    <location>
        <begin position="27"/>
        <end position="213"/>
    </location>
</feature>
<protein>
    <submittedName>
        <fullName evidence="4">Porin family protein</fullName>
    </submittedName>
</protein>
<dbReference type="OrthoDB" id="893738at2"/>
<dbReference type="Pfam" id="PF13505">
    <property type="entry name" value="OMP_b-brl"/>
    <property type="match status" value="1"/>
</dbReference>
<dbReference type="Proteomes" id="UP000321578">
    <property type="component" value="Unassembled WGS sequence"/>
</dbReference>
<gene>
    <name evidence="4" type="ORF">ESY86_16235</name>
</gene>
<reference evidence="4 5" key="1">
    <citation type="submission" date="2019-08" db="EMBL/GenBank/DDBJ databases">
        <title>Genomes of Subsaximicrobium wynnwilliamsii strains.</title>
        <authorList>
            <person name="Bowman J.P."/>
        </authorList>
    </citation>
    <scope>NUCLEOTIDE SEQUENCE [LARGE SCALE GENOMIC DNA]</scope>
    <source>
        <strain evidence="4 5">2-80-2</strain>
    </source>
</reference>
<evidence type="ECO:0000313" key="5">
    <source>
        <dbReference type="Proteomes" id="UP000321578"/>
    </source>
</evidence>
<comment type="caution">
    <text evidence="4">The sequence shown here is derived from an EMBL/GenBank/DDBJ whole genome shotgun (WGS) entry which is preliminary data.</text>
</comment>
<feature type="domain" description="Outer membrane protein beta-barrel" evidence="3">
    <location>
        <begin position="18"/>
        <end position="186"/>
    </location>
</feature>
<evidence type="ECO:0000259" key="3">
    <source>
        <dbReference type="Pfam" id="PF13505"/>
    </source>
</evidence>
<dbReference type="InterPro" id="IPR027385">
    <property type="entry name" value="Beta-barrel_OMP"/>
</dbReference>
<dbReference type="InterPro" id="IPR011250">
    <property type="entry name" value="OMP/PagP_B-barrel"/>
</dbReference>
<name>A0A5C6ZC18_9FLAO</name>
<organism evidence="4 5">
    <name type="scientific">Subsaximicrobium wynnwilliamsii</name>
    <dbReference type="NCBI Taxonomy" id="291179"/>
    <lineage>
        <taxon>Bacteria</taxon>
        <taxon>Pseudomonadati</taxon>
        <taxon>Bacteroidota</taxon>
        <taxon>Flavobacteriia</taxon>
        <taxon>Flavobacteriales</taxon>
        <taxon>Flavobacteriaceae</taxon>
        <taxon>Subsaximicrobium</taxon>
    </lineage>
</organism>
<feature type="signal peptide" evidence="2">
    <location>
        <begin position="1"/>
        <end position="26"/>
    </location>
</feature>
<sequence>MINKHMITLRNIIFFSIILFLQSLSAQDNKNVEEGDWMLSSRIGFGTLEVEDVAKTNATVAEVFLGREFLLSNQFSLYTGLEFSNVNSNFANGSNQNLFLSNDYLSLPINLRISYDDAEKLSLYADFGIYGSYLLKSTVEIEADDLDDSENGLGFNFGYQVAFGAKYKFQDSRYSINFGLRTKNDLINSYKSSEQEFQINDVYLIEIGLGFAL</sequence>
<dbReference type="EMBL" id="VORO01000022">
    <property type="protein sequence ID" value="TXD87585.1"/>
    <property type="molecule type" value="Genomic_DNA"/>
</dbReference>
<evidence type="ECO:0000256" key="2">
    <source>
        <dbReference type="SAM" id="SignalP"/>
    </source>
</evidence>